<keyword evidence="8" id="KW-1185">Reference proteome</keyword>
<dbReference type="STRING" id="444157.Tneu_1284"/>
<keyword evidence="4" id="KW-0804">Transcription</keyword>
<feature type="domain" description="Ribbon-helix-helix protein CopG" evidence="5">
    <location>
        <begin position="2"/>
        <end position="40"/>
    </location>
</feature>
<keyword evidence="3" id="KW-0238">DNA-binding</keyword>
<dbReference type="GO" id="GO:0006355">
    <property type="term" value="P:regulation of DNA-templated transcription"/>
    <property type="evidence" value="ECO:0007669"/>
    <property type="project" value="InterPro"/>
</dbReference>
<accession>B1Y8Y2</accession>
<dbReference type="CDD" id="cd22231">
    <property type="entry name" value="RHH_NikR_HicB-like"/>
    <property type="match status" value="1"/>
</dbReference>
<dbReference type="PANTHER" id="PTHR34719">
    <property type="entry name" value="NICKEL-RESPONSIVE REGULATOR"/>
    <property type="match status" value="1"/>
</dbReference>
<dbReference type="GeneID" id="6165925"/>
<dbReference type="KEGG" id="tne:Tneu_1284"/>
<dbReference type="InterPro" id="IPR027271">
    <property type="entry name" value="Acetolactate_synth/TF_NikR_C"/>
</dbReference>
<dbReference type="Gene3D" id="1.10.1220.10">
    <property type="entry name" value="Met repressor-like"/>
    <property type="match status" value="1"/>
</dbReference>
<organism evidence="7 8">
    <name type="scientific">Pyrobaculum neutrophilum (strain DSM 2338 / JCM 9278 / NBRC 100436 / V24Sta)</name>
    <name type="common">Thermoproteus neutrophilus</name>
    <dbReference type="NCBI Taxonomy" id="444157"/>
    <lineage>
        <taxon>Archaea</taxon>
        <taxon>Thermoproteota</taxon>
        <taxon>Thermoprotei</taxon>
        <taxon>Thermoproteales</taxon>
        <taxon>Thermoproteaceae</taxon>
        <taxon>Pyrobaculum</taxon>
    </lineage>
</organism>
<dbReference type="PANTHER" id="PTHR34719:SF2">
    <property type="entry name" value="NICKEL-RESPONSIVE REGULATOR"/>
    <property type="match status" value="1"/>
</dbReference>
<dbReference type="GO" id="GO:0003677">
    <property type="term" value="F:DNA binding"/>
    <property type="evidence" value="ECO:0007669"/>
    <property type="project" value="UniProtKB-KW"/>
</dbReference>
<dbReference type="InterPro" id="IPR050192">
    <property type="entry name" value="CopG/NikR_regulator"/>
</dbReference>
<dbReference type="Gene3D" id="3.30.70.1150">
    <property type="entry name" value="ACT-like. Chain A, domain 2"/>
    <property type="match status" value="1"/>
</dbReference>
<dbReference type="InterPro" id="IPR045865">
    <property type="entry name" value="ACT-like_dom_sf"/>
</dbReference>
<name>B1Y8Y2_PYRNV</name>
<keyword evidence="2" id="KW-0805">Transcription regulation</keyword>
<dbReference type="RefSeq" id="WP_012350630.1">
    <property type="nucleotide sequence ID" value="NC_010525.1"/>
</dbReference>
<dbReference type="HOGENOM" id="CLU_113319_3_0_2"/>
<proteinExistence type="inferred from homology"/>
<evidence type="ECO:0000313" key="7">
    <source>
        <dbReference type="EMBL" id="ACB40211.1"/>
    </source>
</evidence>
<evidence type="ECO:0000313" key="8">
    <source>
        <dbReference type="Proteomes" id="UP000001694"/>
    </source>
</evidence>
<dbReference type="InterPro" id="IPR014864">
    <property type="entry name" value="TF_NikR_Ni-bd_C"/>
</dbReference>
<protein>
    <submittedName>
        <fullName evidence="7">Transcriptional regulator, CopG family</fullName>
    </submittedName>
</protein>
<sequence length="122" mass="13483">MKRFGVSLPRDVADKVDRISQEMGVTRSEVVATALQEYLEARRSHAEPGHQCLGVVMALTDAFSEIGDVIEENKAHIVAYTHLHVEGRCLTIAVVKGAADQIEKLTLEVAKRSKISRYVPLL</sequence>
<evidence type="ECO:0000256" key="2">
    <source>
        <dbReference type="ARBA" id="ARBA00023015"/>
    </source>
</evidence>
<evidence type="ECO:0000259" key="5">
    <source>
        <dbReference type="Pfam" id="PF01402"/>
    </source>
</evidence>
<dbReference type="OrthoDB" id="25654at2157"/>
<comment type="similarity">
    <text evidence="1">Belongs to the transcriptional regulatory CopG/NikR family.</text>
</comment>
<evidence type="ECO:0000256" key="3">
    <source>
        <dbReference type="ARBA" id="ARBA00023125"/>
    </source>
</evidence>
<evidence type="ECO:0000256" key="4">
    <source>
        <dbReference type="ARBA" id="ARBA00023163"/>
    </source>
</evidence>
<dbReference type="Pfam" id="PF08753">
    <property type="entry name" value="NikR_C"/>
    <property type="match status" value="1"/>
</dbReference>
<dbReference type="eggNOG" id="arCOG01008">
    <property type="taxonomic scope" value="Archaea"/>
</dbReference>
<dbReference type="AlphaFoldDB" id="B1Y8Y2"/>
<evidence type="ECO:0000259" key="6">
    <source>
        <dbReference type="Pfam" id="PF08753"/>
    </source>
</evidence>
<dbReference type="InterPro" id="IPR013321">
    <property type="entry name" value="Arc_rbn_hlx_hlx"/>
</dbReference>
<gene>
    <name evidence="7" type="ordered locus">Tneu_1284</name>
</gene>
<evidence type="ECO:0000256" key="1">
    <source>
        <dbReference type="ARBA" id="ARBA00008478"/>
    </source>
</evidence>
<dbReference type="EMBL" id="CP001014">
    <property type="protein sequence ID" value="ACB40211.1"/>
    <property type="molecule type" value="Genomic_DNA"/>
</dbReference>
<dbReference type="SUPFAM" id="SSF47598">
    <property type="entry name" value="Ribbon-helix-helix"/>
    <property type="match status" value="1"/>
</dbReference>
<dbReference type="Pfam" id="PF01402">
    <property type="entry name" value="RHH_1"/>
    <property type="match status" value="1"/>
</dbReference>
<feature type="domain" description="Transcription factor NikR nickel binding C-terminal" evidence="6">
    <location>
        <begin position="65"/>
        <end position="115"/>
    </location>
</feature>
<dbReference type="InterPro" id="IPR010985">
    <property type="entry name" value="Ribbon_hlx_hlx"/>
</dbReference>
<dbReference type="Proteomes" id="UP000001694">
    <property type="component" value="Chromosome"/>
</dbReference>
<dbReference type="InterPro" id="IPR002145">
    <property type="entry name" value="CopG"/>
</dbReference>
<dbReference type="SUPFAM" id="SSF55021">
    <property type="entry name" value="ACT-like"/>
    <property type="match status" value="1"/>
</dbReference>
<reference evidence="7" key="1">
    <citation type="submission" date="2008-03" db="EMBL/GenBank/DDBJ databases">
        <title>Complete sequence of Thermoproteus neutrophilus V24Sta.</title>
        <authorList>
            <consortium name="US DOE Joint Genome Institute"/>
            <person name="Copeland A."/>
            <person name="Lucas S."/>
            <person name="Lapidus A."/>
            <person name="Glavina del Rio T."/>
            <person name="Dalin E."/>
            <person name="Tice H."/>
            <person name="Bruce D."/>
            <person name="Goodwin L."/>
            <person name="Pitluck S."/>
            <person name="Sims D."/>
            <person name="Brettin T."/>
            <person name="Detter J.C."/>
            <person name="Han C."/>
            <person name="Kuske C.R."/>
            <person name="Schmutz J."/>
            <person name="Larimer F."/>
            <person name="Land M."/>
            <person name="Hauser L."/>
            <person name="Kyrpides N."/>
            <person name="Mikhailova N."/>
            <person name="Biddle J.F."/>
            <person name="Zhang Z."/>
            <person name="Fitz-Gibbon S.T."/>
            <person name="Lowe T.M."/>
            <person name="Saltikov C."/>
            <person name="House C.H."/>
            <person name="Richardson P."/>
        </authorList>
    </citation>
    <scope>NUCLEOTIDE SEQUENCE [LARGE SCALE GENOMIC DNA]</scope>
    <source>
        <strain evidence="7">V24Sta</strain>
    </source>
</reference>